<comment type="subcellular location">
    <subcellularLocation>
        <location evidence="7">Endomembrane system</location>
        <topology evidence="7">Lipid-anchor</topology>
        <orientation evidence="7">Cytoplasmic side</orientation>
    </subcellularLocation>
</comment>
<comment type="similarity">
    <text evidence="1">Belongs to the synaptobrevin family.</text>
</comment>
<keyword evidence="4" id="KW-0564">Palmitate</keyword>
<dbReference type="InterPro" id="IPR042855">
    <property type="entry name" value="V_SNARE_CC"/>
</dbReference>
<evidence type="ECO:0000256" key="7">
    <source>
        <dbReference type="ARBA" id="ARBA00046278"/>
    </source>
</evidence>
<dbReference type="PANTHER" id="PTHR45806">
    <property type="entry name" value="SYNAPTOBREVIN HOMOLOG YKT6"/>
    <property type="match status" value="1"/>
</dbReference>
<dbReference type="Gene3D" id="3.30.450.50">
    <property type="entry name" value="Longin domain"/>
    <property type="match status" value="1"/>
</dbReference>
<name>A0A7S2TML9_9EUKA</name>
<evidence type="ECO:0000256" key="4">
    <source>
        <dbReference type="ARBA" id="ARBA00023139"/>
    </source>
</evidence>
<dbReference type="GO" id="GO:0005484">
    <property type="term" value="F:SNAP receptor activity"/>
    <property type="evidence" value="ECO:0007669"/>
    <property type="project" value="TreeGrafter"/>
</dbReference>
<evidence type="ECO:0000259" key="9">
    <source>
        <dbReference type="PROSITE" id="PS50859"/>
    </source>
</evidence>
<dbReference type="PROSITE" id="PS50892">
    <property type="entry name" value="V_SNARE"/>
    <property type="match status" value="1"/>
</dbReference>
<proteinExistence type="inferred from homology"/>
<dbReference type="SMART" id="SM01270">
    <property type="entry name" value="Longin"/>
    <property type="match status" value="1"/>
</dbReference>
<evidence type="ECO:0000256" key="3">
    <source>
        <dbReference type="ARBA" id="ARBA00023136"/>
    </source>
</evidence>
<dbReference type="CDD" id="cd14824">
    <property type="entry name" value="Longin"/>
    <property type="match status" value="1"/>
</dbReference>
<dbReference type="SUPFAM" id="SSF58038">
    <property type="entry name" value="SNARE fusion complex"/>
    <property type="match status" value="1"/>
</dbReference>
<keyword evidence="2" id="KW-0488">Methylation</keyword>
<dbReference type="InterPro" id="IPR010908">
    <property type="entry name" value="Longin_dom"/>
</dbReference>
<dbReference type="PROSITE" id="PS50859">
    <property type="entry name" value="LONGIN"/>
    <property type="match status" value="1"/>
</dbReference>
<evidence type="ECO:0000313" key="11">
    <source>
        <dbReference type="EMBL" id="CAD9757090.1"/>
    </source>
</evidence>
<dbReference type="GO" id="GO:0005794">
    <property type="term" value="C:Golgi apparatus"/>
    <property type="evidence" value="ECO:0007669"/>
    <property type="project" value="TreeGrafter"/>
</dbReference>
<accession>A0A7S2TML9</accession>
<evidence type="ECO:0000259" key="10">
    <source>
        <dbReference type="PROSITE" id="PS50892"/>
    </source>
</evidence>
<dbReference type="SUPFAM" id="SSF64356">
    <property type="entry name" value="SNARE-like"/>
    <property type="match status" value="1"/>
</dbReference>
<dbReference type="Pfam" id="PF00957">
    <property type="entry name" value="Synaptobrevin"/>
    <property type="match status" value="1"/>
</dbReference>
<dbReference type="Pfam" id="PF13774">
    <property type="entry name" value="Longin"/>
    <property type="match status" value="1"/>
</dbReference>
<dbReference type="AlphaFoldDB" id="A0A7S2TML9"/>
<feature type="domain" description="Longin" evidence="9">
    <location>
        <begin position="9"/>
        <end position="118"/>
    </location>
</feature>
<feature type="domain" description="V-SNARE coiled-coil homology" evidence="10">
    <location>
        <begin position="156"/>
        <end position="216"/>
    </location>
</feature>
<dbReference type="InterPro" id="IPR011012">
    <property type="entry name" value="Longin-like_dom_sf"/>
</dbReference>
<dbReference type="Gene3D" id="1.20.5.110">
    <property type="match status" value="1"/>
</dbReference>
<gene>
    <name evidence="11" type="ORF">LSP00402_LOCUS6516</name>
</gene>
<keyword evidence="3" id="KW-0472">Membrane</keyword>
<reference evidence="11" key="1">
    <citation type="submission" date="2021-01" db="EMBL/GenBank/DDBJ databases">
        <authorList>
            <person name="Corre E."/>
            <person name="Pelletier E."/>
            <person name="Niang G."/>
            <person name="Scheremetjew M."/>
            <person name="Finn R."/>
            <person name="Kale V."/>
            <person name="Holt S."/>
            <person name="Cochrane G."/>
            <person name="Meng A."/>
            <person name="Brown T."/>
            <person name="Cohen L."/>
        </authorList>
    </citation>
    <scope>NUCLEOTIDE SEQUENCE</scope>
    <source>
        <strain evidence="11">CCMP622</strain>
    </source>
</reference>
<sequence length="216" mass="24381">MVKLMGMAVMYRAEDDDDSKHQQRRRPVFLSYCEDVSSFGYFSQSRVSESIRFGFRTVAQRTKRGSRTTVNIDKDIAFRVHAHIRTDGLCCLAITDKEYPSESIFVGMAEVFRTFLSENKDKTAWKGGGYGGDSKDASKAIKALFARLQDPQEADKALKIKEEIKNIKGIMAKNIEQLLEREETLAALAQKSEDLSLGSKALARHARGMNSCCRMY</sequence>
<dbReference type="PANTHER" id="PTHR45806:SF1">
    <property type="entry name" value="SYNAPTOBREVIN HOMOLOG YKT6"/>
    <property type="match status" value="1"/>
</dbReference>
<evidence type="ECO:0000256" key="5">
    <source>
        <dbReference type="ARBA" id="ARBA00023288"/>
    </source>
</evidence>
<keyword evidence="8" id="KW-0175">Coiled coil</keyword>
<keyword evidence="6" id="KW-0636">Prenylation</keyword>
<evidence type="ECO:0000256" key="2">
    <source>
        <dbReference type="ARBA" id="ARBA00022481"/>
    </source>
</evidence>
<organism evidence="11">
    <name type="scientific">Lotharella oceanica</name>
    <dbReference type="NCBI Taxonomy" id="641309"/>
    <lineage>
        <taxon>Eukaryota</taxon>
        <taxon>Sar</taxon>
        <taxon>Rhizaria</taxon>
        <taxon>Cercozoa</taxon>
        <taxon>Chlorarachniophyceae</taxon>
        <taxon>Lotharella</taxon>
    </lineage>
</organism>
<dbReference type="GO" id="GO:0006888">
    <property type="term" value="P:endoplasmic reticulum to Golgi vesicle-mediated transport"/>
    <property type="evidence" value="ECO:0007669"/>
    <property type="project" value="TreeGrafter"/>
</dbReference>
<dbReference type="EMBL" id="HBHP01010536">
    <property type="protein sequence ID" value="CAD9757090.1"/>
    <property type="molecule type" value="Transcribed_RNA"/>
</dbReference>
<evidence type="ECO:0000256" key="6">
    <source>
        <dbReference type="ARBA" id="ARBA00023289"/>
    </source>
</evidence>
<evidence type="ECO:0000256" key="8">
    <source>
        <dbReference type="PROSITE-ProRule" id="PRU00290"/>
    </source>
</evidence>
<protein>
    <submittedName>
        <fullName evidence="11">Uncharacterized protein</fullName>
    </submittedName>
</protein>
<keyword evidence="5" id="KW-0449">Lipoprotein</keyword>
<evidence type="ECO:0000256" key="1">
    <source>
        <dbReference type="ARBA" id="ARBA00008025"/>
    </source>
</evidence>